<dbReference type="OrthoDB" id="2677976at2"/>
<accession>A0A0A3IXT2</accession>
<reference evidence="2 3" key="1">
    <citation type="submission" date="2014-02" db="EMBL/GenBank/DDBJ databases">
        <title>Draft genome sequence of Lysinibacillus manganicus DSM 26584T.</title>
        <authorList>
            <person name="Zhang F."/>
            <person name="Wang G."/>
            <person name="Zhang L."/>
        </authorList>
    </citation>
    <scope>NUCLEOTIDE SEQUENCE [LARGE SCALE GENOMIC DNA]</scope>
    <source>
        <strain evidence="2 3">DSM 26584</strain>
    </source>
</reference>
<name>A0A0A3IXT2_9BACL</name>
<dbReference type="eggNOG" id="ENOG5032TJ0">
    <property type="taxonomic scope" value="Bacteria"/>
</dbReference>
<dbReference type="InterPro" id="IPR011728">
    <property type="entry name" value="PhaP_Bmeg"/>
</dbReference>
<dbReference type="AlphaFoldDB" id="A0A0A3IXT2"/>
<dbReference type="RefSeq" id="WP_036183962.1">
    <property type="nucleotide sequence ID" value="NZ_AVDA01000005.1"/>
</dbReference>
<evidence type="ECO:0000256" key="1">
    <source>
        <dbReference type="SAM" id="Coils"/>
    </source>
</evidence>
<evidence type="ECO:0000313" key="2">
    <source>
        <dbReference type="EMBL" id="KGR79627.1"/>
    </source>
</evidence>
<comment type="caution">
    <text evidence="2">The sequence shown here is derived from an EMBL/GenBank/DDBJ whole genome shotgun (WGS) entry which is preliminary data.</text>
</comment>
<sequence>MANEQLAKNVDFLWDGWFNSLKSFQQLQDDIENKTLQAFNYQKELLDSTVSTLQTIENESKKASKEYQEKLQSTFNELNKNGQMDQVSNWIESVQEITDKAQHLAWKPSNTIFELITTSQLNWEATVKNVLDQQKHERDETFTKIEELTSQMKETHKKLLAVNE</sequence>
<dbReference type="Pfam" id="PF09602">
    <property type="entry name" value="PhaP_Bmeg"/>
    <property type="match status" value="1"/>
</dbReference>
<gene>
    <name evidence="2" type="ORF">CD29_05880</name>
</gene>
<evidence type="ECO:0008006" key="4">
    <source>
        <dbReference type="Google" id="ProtNLM"/>
    </source>
</evidence>
<keyword evidence="1" id="KW-0175">Coiled coil</keyword>
<protein>
    <recommendedName>
        <fullName evidence="4">Polyhydroxyalkanoic acid inclusion protein PhaP</fullName>
    </recommendedName>
</protein>
<dbReference type="EMBL" id="JPVN01000005">
    <property type="protein sequence ID" value="KGR79627.1"/>
    <property type="molecule type" value="Genomic_DNA"/>
</dbReference>
<proteinExistence type="predicted"/>
<evidence type="ECO:0000313" key="3">
    <source>
        <dbReference type="Proteomes" id="UP000030416"/>
    </source>
</evidence>
<keyword evidence="3" id="KW-1185">Reference proteome</keyword>
<dbReference type="Proteomes" id="UP000030416">
    <property type="component" value="Unassembled WGS sequence"/>
</dbReference>
<feature type="coiled-coil region" evidence="1">
    <location>
        <begin position="24"/>
        <end position="73"/>
    </location>
</feature>
<organism evidence="2 3">
    <name type="scientific">Ureibacillus manganicus DSM 26584</name>
    <dbReference type="NCBI Taxonomy" id="1384049"/>
    <lineage>
        <taxon>Bacteria</taxon>
        <taxon>Bacillati</taxon>
        <taxon>Bacillota</taxon>
        <taxon>Bacilli</taxon>
        <taxon>Bacillales</taxon>
        <taxon>Caryophanaceae</taxon>
        <taxon>Ureibacillus</taxon>
    </lineage>
</organism>